<dbReference type="SMART" id="SM00490">
    <property type="entry name" value="HELICc"/>
    <property type="match status" value="1"/>
</dbReference>
<dbReference type="Proteomes" id="UP000654075">
    <property type="component" value="Unassembled WGS sequence"/>
</dbReference>
<organism evidence="3 4">
    <name type="scientific">Polarella glacialis</name>
    <name type="common">Dinoflagellate</name>
    <dbReference type="NCBI Taxonomy" id="89957"/>
    <lineage>
        <taxon>Eukaryota</taxon>
        <taxon>Sar</taxon>
        <taxon>Alveolata</taxon>
        <taxon>Dinophyceae</taxon>
        <taxon>Suessiales</taxon>
        <taxon>Suessiaceae</taxon>
        <taxon>Polarella</taxon>
    </lineage>
</organism>
<dbReference type="GO" id="GO:0005524">
    <property type="term" value="F:ATP binding"/>
    <property type="evidence" value="ECO:0007669"/>
    <property type="project" value="InterPro"/>
</dbReference>
<gene>
    <name evidence="3" type="ORF">PGLA1383_LOCUS35616</name>
</gene>
<dbReference type="AlphaFoldDB" id="A0A813G5J9"/>
<keyword evidence="4" id="KW-1185">Reference proteome</keyword>
<feature type="region of interest" description="Disordered" evidence="1">
    <location>
        <begin position="676"/>
        <end position="710"/>
    </location>
</feature>
<dbReference type="EMBL" id="CAJNNV010026346">
    <property type="protein sequence ID" value="CAE8617959.1"/>
    <property type="molecule type" value="Genomic_DNA"/>
</dbReference>
<dbReference type="SUPFAM" id="SSF52540">
    <property type="entry name" value="P-loop containing nucleoside triphosphate hydrolases"/>
    <property type="match status" value="1"/>
</dbReference>
<dbReference type="PANTHER" id="PTHR47396:SF1">
    <property type="entry name" value="ATP-DEPENDENT HELICASE IRC3-RELATED"/>
    <property type="match status" value="1"/>
</dbReference>
<feature type="domain" description="Helicase C-terminal" evidence="2">
    <location>
        <begin position="327"/>
        <end position="509"/>
    </location>
</feature>
<dbReference type="GO" id="GO:0005829">
    <property type="term" value="C:cytosol"/>
    <property type="evidence" value="ECO:0007669"/>
    <property type="project" value="TreeGrafter"/>
</dbReference>
<dbReference type="GO" id="GO:0003677">
    <property type="term" value="F:DNA binding"/>
    <property type="evidence" value="ECO:0007669"/>
    <property type="project" value="InterPro"/>
</dbReference>
<proteinExistence type="predicted"/>
<dbReference type="Pfam" id="PF04851">
    <property type="entry name" value="ResIII"/>
    <property type="match status" value="1"/>
</dbReference>
<reference evidence="3" key="1">
    <citation type="submission" date="2021-02" db="EMBL/GenBank/DDBJ databases">
        <authorList>
            <person name="Dougan E. K."/>
            <person name="Rhodes N."/>
            <person name="Thang M."/>
            <person name="Chan C."/>
        </authorList>
    </citation>
    <scope>NUCLEOTIDE SEQUENCE</scope>
</reference>
<evidence type="ECO:0000313" key="4">
    <source>
        <dbReference type="Proteomes" id="UP000654075"/>
    </source>
</evidence>
<feature type="compositionally biased region" description="Polar residues" evidence="1">
    <location>
        <begin position="548"/>
        <end position="566"/>
    </location>
</feature>
<dbReference type="InterPro" id="IPR006935">
    <property type="entry name" value="Helicase/UvrB_N"/>
</dbReference>
<evidence type="ECO:0000259" key="2">
    <source>
        <dbReference type="PROSITE" id="PS51194"/>
    </source>
</evidence>
<sequence>MAREVLGAAVGLPQWRRLEWASALQLGAVPVGELPPWQLERQNLSRRDIGVDLVSLDGKLAVQCKRRQHGTVATALVQHFVSTAVEVYNASRLVLVVSGTASLTADGAQLLQEAGGEVLVMSDIQIDELVSRRSDDKQDVSDDNFAETADADAVVRPSLRQCQIDCLEACTQGARVIEMACGSGKTQVMRELADKCFAEGRGRVLVLVPSRVLLMQLGQLFPELCLVGTGHNDRIDWAAPGYVAVYDSAHLLSNLSFAELYVDEAHHPLPKGCPEAGEMYRFSATHSEQVDFRYALDRAIGDGVLSDYDITVPIVGLLTHLSDLAMMLRRGAGRYRRVLAYCNTVEEAKRFQEEAKNAGLAAWHINGDSSDKDRQRVLREFSGPLQRPVHVLVTVQVLGEGVNIGNADTCIFVEPRRSYVAILQAMGRVLRRHPDKPLAHVILPAVPETYLHGGGGGSPVAVPLGGMGSKTRSASATFAAKVGGQLPNVETVFGQETVDATPCRSQEMISAAGIPRQQLSTTPGATQTVLKVGSVIPYSVAQHVGARSNGSTASSRNGDDSSTVQIASRAGVGRSGRTTVRTRFSAGFDNAEYSPQEEWPGITSHSAPTFAIKGSVSRNTSKLDEVLKGPFTKLAPLSVESSDTELSTVEIRRPPVPKPAEAEAALHHSSSERYALTSGTAQERHISSDTTTTKQPLARRHLPKVGQRGRSLGPMSALIPELGQLGRFLQVMAAADSRLADALLQNKPGGRVRFVDARGLQPGAVQLSSTPEVISKVWDQLSSMARSVFAWRFRLTQLDEFCKTYGHLPRYNMQKELTEDERKLGAWLHNQAQFIRSGRISSDRLHAMLNANPKIAQRVSRWADDPNFWARRLQDLVAFINCNDRLPRSAENSVGIWLRSQGKRFKAGRLSGHQLQGLERLEQLRPVLNSWRWDVTEPWATKFGKLQTHTNRTKSSANSNARHGSNREMRLWIQAQRDSYSRGLLTQKQVDLLVGEGLSFQRRETTLLLQWKKNLQTLIQFVQFHGCLPKGTNHRYATTMHHKDEQGLYLWAWRQRALNMQGKLHVDRAFRLTHSHPIIAAHVFGSKSTSPPLSHTRDLA</sequence>
<dbReference type="InterPro" id="IPR050742">
    <property type="entry name" value="Helicase_Restrict-Modif_Enz"/>
</dbReference>
<dbReference type="Pfam" id="PF13156">
    <property type="entry name" value="Mrr_cat_2"/>
    <property type="match status" value="1"/>
</dbReference>
<dbReference type="GO" id="GO:0016787">
    <property type="term" value="F:hydrolase activity"/>
    <property type="evidence" value="ECO:0007669"/>
    <property type="project" value="InterPro"/>
</dbReference>
<dbReference type="OMA" id="WHINGHT"/>
<dbReference type="InterPro" id="IPR001650">
    <property type="entry name" value="Helicase_C-like"/>
</dbReference>
<dbReference type="PROSITE" id="PS51194">
    <property type="entry name" value="HELICASE_CTER"/>
    <property type="match status" value="1"/>
</dbReference>
<dbReference type="Gene3D" id="3.40.50.300">
    <property type="entry name" value="P-loop containing nucleotide triphosphate hydrolases"/>
    <property type="match status" value="2"/>
</dbReference>
<feature type="compositionally biased region" description="Low complexity" evidence="1">
    <location>
        <begin position="567"/>
        <end position="577"/>
    </location>
</feature>
<feature type="region of interest" description="Disordered" evidence="1">
    <location>
        <begin position="546"/>
        <end position="577"/>
    </location>
</feature>
<evidence type="ECO:0000256" key="1">
    <source>
        <dbReference type="SAM" id="MobiDB-lite"/>
    </source>
</evidence>
<dbReference type="InterPro" id="IPR027417">
    <property type="entry name" value="P-loop_NTPase"/>
</dbReference>
<dbReference type="InterPro" id="IPR039442">
    <property type="entry name" value="Mrr-like_dom"/>
</dbReference>
<dbReference type="Gene3D" id="6.10.140.530">
    <property type="match status" value="2"/>
</dbReference>
<accession>A0A813G5J9</accession>
<name>A0A813G5J9_POLGL</name>
<protein>
    <recommendedName>
        <fullName evidence="2">Helicase C-terminal domain-containing protein</fullName>
    </recommendedName>
</protein>
<evidence type="ECO:0000313" key="3">
    <source>
        <dbReference type="EMBL" id="CAE8617959.1"/>
    </source>
</evidence>
<dbReference type="OrthoDB" id="16911at2759"/>
<comment type="caution">
    <text evidence="3">The sequence shown here is derived from an EMBL/GenBank/DDBJ whole genome shotgun (WGS) entry which is preliminary data.</text>
</comment>
<feature type="non-terminal residue" evidence="3">
    <location>
        <position position="1100"/>
    </location>
</feature>
<dbReference type="PANTHER" id="PTHR47396">
    <property type="entry name" value="TYPE I RESTRICTION ENZYME ECOKI R PROTEIN"/>
    <property type="match status" value="1"/>
</dbReference>
<dbReference type="Pfam" id="PF00271">
    <property type="entry name" value="Helicase_C"/>
    <property type="match status" value="1"/>
</dbReference>